<feature type="region of interest" description="Disordered" evidence="1">
    <location>
        <begin position="72"/>
        <end position="94"/>
    </location>
</feature>
<evidence type="ECO:0000256" key="1">
    <source>
        <dbReference type="SAM" id="MobiDB-lite"/>
    </source>
</evidence>
<dbReference type="PROSITE" id="PS51688">
    <property type="entry name" value="ICA"/>
    <property type="match status" value="1"/>
</dbReference>
<dbReference type="EMBL" id="JACGXN010000016">
    <property type="protein sequence ID" value="MBA8881750.1"/>
    <property type="molecule type" value="Genomic_DNA"/>
</dbReference>
<accession>A0A839EZ60</accession>
<evidence type="ECO:0000313" key="4">
    <source>
        <dbReference type="Proteomes" id="UP000549052"/>
    </source>
</evidence>
<reference evidence="3 4" key="1">
    <citation type="submission" date="2020-07" db="EMBL/GenBank/DDBJ databases">
        <title>Genomic Encyclopedia of Type Strains, Phase IV (KMG-V): Genome sequencing to study the core and pangenomes of soil and plant-associated prokaryotes.</title>
        <authorList>
            <person name="Whitman W."/>
        </authorList>
    </citation>
    <scope>NUCLEOTIDE SEQUENCE [LARGE SCALE GENOMIC DNA]</scope>
    <source>
        <strain evidence="3 4">AN3</strain>
    </source>
</reference>
<evidence type="ECO:0000313" key="3">
    <source>
        <dbReference type="EMBL" id="MBA8881750.1"/>
    </source>
</evidence>
<protein>
    <recommendedName>
        <fullName evidence="2">Peptidase S74 domain-containing protein</fullName>
    </recommendedName>
</protein>
<comment type="caution">
    <text evidence="3">The sequence shown here is derived from an EMBL/GenBank/DDBJ whole genome shotgun (WGS) entry which is preliminary data.</text>
</comment>
<dbReference type="InterPro" id="IPR030392">
    <property type="entry name" value="S74_ICA"/>
</dbReference>
<feature type="domain" description="Peptidase S74" evidence="2">
    <location>
        <begin position="863"/>
        <end position="965"/>
    </location>
</feature>
<organism evidence="3 4">
    <name type="scientific">Phyllobacterium myrsinacearum</name>
    <dbReference type="NCBI Taxonomy" id="28101"/>
    <lineage>
        <taxon>Bacteria</taxon>
        <taxon>Pseudomonadati</taxon>
        <taxon>Pseudomonadota</taxon>
        <taxon>Alphaproteobacteria</taxon>
        <taxon>Hyphomicrobiales</taxon>
        <taxon>Phyllobacteriaceae</taxon>
        <taxon>Phyllobacterium</taxon>
    </lineage>
</organism>
<dbReference type="RefSeq" id="WP_182552295.1">
    <property type="nucleotide sequence ID" value="NZ_JACGXN010000016.1"/>
</dbReference>
<proteinExistence type="predicted"/>
<dbReference type="Pfam" id="PF13884">
    <property type="entry name" value="Peptidase_S74"/>
    <property type="match status" value="1"/>
</dbReference>
<keyword evidence="4" id="KW-1185">Reference proteome</keyword>
<sequence length="966" mass="98667">MEEIRVSLGIQDLDLEGNGPDMAEITINTDAALIEITGNGPDQPEIIIQPSGAPGPTGSITPELVALRNEANASRDAAHTSEVNSAASATTASGAKSDAAASAAAAKASKDTAVSSEAGAISAKNAASASATAASGSATLADQAADDSVAALAASETARDVAVQAKSDSVSARNESVQARDQAVQTVTDINAARDAAIAAKNAAAASETNSKASSESASASAASAGSSKTAAETAATSANDAKAAAAQSQASALESKNTASQAASTATSARDSALAARADAAGAKDGAVTARGEAEAFSQTALQAKSEAEASKSSAHQSALDAAASATQVADKQAKSEKNQPGGYAGLDATGKLDKEQLPPLGGLAGKESISTGDIDNKAVTLAKQADVASGVIMGRVSAGSGSQEALTKAQVRDALSISNVNNTSDADKPISTAQAAVNATKAPLASPVFTDTPTVPTAAVSNDSKQIANTAYVQQELRKLIGSAPAELDTIYELAAKLQESGSAIGAINTSLALKMEKANNLSDLADVAVARTNLGLGTAATKAVADFAASTHDHAAATASASGFMTSAQFTKLSGIEVNADVTKQSNVVAALQTLTVIDPADSTMMFGQDRKWTWLSAKNLLKNYFDTIYQKALGYVAVNKAGDTMTGNLSVKVGTGGSVQLCGAVDANPGYVSFHKPDGTRAGYIGYYNGTRVNLAAEGGFTGHNFNGDINVDGGPIYTKNGFYARALSAAANAHLWLQGPGNEDRAVIYADTNNNLNLRVAGWANWQIRADNTLAGHPKAAWMGQNDAGASLLIQNNGGTGDANLAMQAFVCTGAYGIKIGLRADGYYGLGGWSAAPWRWYSAPSGDMTASGNVIAYSDPRLKDDVSNIENALEIVRKLNGVRFTWNHKTKLIGRPGQRDIGVLADEVEAVLPEIVGRSMPDQDNDNEEWKMVAYDKMVPVLIEAIKELAEKVERLENDAA</sequence>
<dbReference type="AlphaFoldDB" id="A0A839EZ60"/>
<evidence type="ECO:0000259" key="2">
    <source>
        <dbReference type="PROSITE" id="PS51688"/>
    </source>
</evidence>
<name>A0A839EZ60_9HYPH</name>
<feature type="region of interest" description="Disordered" evidence="1">
    <location>
        <begin position="308"/>
        <end position="371"/>
    </location>
</feature>
<gene>
    <name evidence="3" type="ORF">FHW16_005495</name>
</gene>
<dbReference type="Proteomes" id="UP000549052">
    <property type="component" value="Unassembled WGS sequence"/>
</dbReference>
<feature type="compositionally biased region" description="Low complexity" evidence="1">
    <location>
        <begin position="312"/>
        <end position="332"/>
    </location>
</feature>
<feature type="compositionally biased region" description="Low complexity" evidence="1">
    <location>
        <begin position="85"/>
        <end position="94"/>
    </location>
</feature>